<evidence type="ECO:0000256" key="3">
    <source>
        <dbReference type="ARBA" id="ARBA00022692"/>
    </source>
</evidence>
<keyword evidence="2" id="KW-1003">Cell membrane</keyword>
<feature type="transmembrane region" description="Helical" evidence="6">
    <location>
        <begin position="71"/>
        <end position="91"/>
    </location>
</feature>
<feature type="transmembrane region" description="Helical" evidence="6">
    <location>
        <begin position="149"/>
        <end position="172"/>
    </location>
</feature>
<evidence type="ECO:0000256" key="4">
    <source>
        <dbReference type="ARBA" id="ARBA00022989"/>
    </source>
</evidence>
<reference evidence="7 8" key="1">
    <citation type="submission" date="2020-03" db="EMBL/GenBank/DDBJ databases">
        <authorList>
            <person name="Wang L."/>
            <person name="He N."/>
            <person name="Li Y."/>
            <person name="Fang Y."/>
            <person name="Zhang F."/>
        </authorList>
    </citation>
    <scope>NUCLEOTIDE SEQUENCE [LARGE SCALE GENOMIC DNA]</scope>
    <source>
        <strain evidence="7 8">36D10-4-7</strain>
    </source>
</reference>
<evidence type="ECO:0000256" key="6">
    <source>
        <dbReference type="SAM" id="Phobius"/>
    </source>
</evidence>
<evidence type="ECO:0000256" key="2">
    <source>
        <dbReference type="ARBA" id="ARBA00022475"/>
    </source>
</evidence>
<dbReference type="Pfam" id="PF01810">
    <property type="entry name" value="LysE"/>
    <property type="match status" value="1"/>
</dbReference>
<feature type="transmembrane region" description="Helical" evidence="6">
    <location>
        <begin position="39"/>
        <end position="65"/>
    </location>
</feature>
<comment type="subcellular location">
    <subcellularLocation>
        <location evidence="1">Cell membrane</location>
        <topology evidence="1">Multi-pass membrane protein</topology>
    </subcellularLocation>
</comment>
<name>A0ABX1CSD4_9SPHN</name>
<dbReference type="PANTHER" id="PTHR30086">
    <property type="entry name" value="ARGININE EXPORTER PROTEIN ARGO"/>
    <property type="match status" value="1"/>
</dbReference>
<dbReference type="InterPro" id="IPR001123">
    <property type="entry name" value="LeuE-type"/>
</dbReference>
<keyword evidence="8" id="KW-1185">Reference proteome</keyword>
<keyword evidence="5 6" id="KW-0472">Membrane</keyword>
<dbReference type="EMBL" id="JAAVJH010000006">
    <property type="protein sequence ID" value="NJR79210.1"/>
    <property type="molecule type" value="Genomic_DNA"/>
</dbReference>
<evidence type="ECO:0000313" key="8">
    <source>
        <dbReference type="Proteomes" id="UP000732399"/>
    </source>
</evidence>
<keyword evidence="4 6" id="KW-1133">Transmembrane helix</keyword>
<accession>A0ABX1CSD4</accession>
<keyword evidence="3 6" id="KW-0812">Transmembrane</keyword>
<evidence type="ECO:0000313" key="7">
    <source>
        <dbReference type="EMBL" id="NJR79210.1"/>
    </source>
</evidence>
<sequence>MAWGTWAAFVAASLALALIPGPGVATIVGFAFGSGRRAALAAVAGMAVGNALAFAASLAGAAAVLAASAHAFTLLKWAGALYLVFLGVRAIRRAGQGGGAWSRPPASPRAAFATTLAVGTFHPKTIMFFVAFAAQFISPSAAYLPQAAILVATFTAVAATTDAGYALAAARAARLLDRPARRRWLERAGGGVLIAAGVATAAVRR</sequence>
<dbReference type="Proteomes" id="UP000732399">
    <property type="component" value="Unassembled WGS sequence"/>
</dbReference>
<evidence type="ECO:0000256" key="5">
    <source>
        <dbReference type="ARBA" id="ARBA00023136"/>
    </source>
</evidence>
<comment type="caution">
    <text evidence="7">The sequence shown here is derived from an EMBL/GenBank/DDBJ whole genome shotgun (WGS) entry which is preliminary data.</text>
</comment>
<gene>
    <name evidence="7" type="ORF">HBH26_11505</name>
</gene>
<evidence type="ECO:0000256" key="1">
    <source>
        <dbReference type="ARBA" id="ARBA00004651"/>
    </source>
</evidence>
<feature type="transmembrane region" description="Helical" evidence="6">
    <location>
        <begin position="112"/>
        <end position="137"/>
    </location>
</feature>
<dbReference type="PIRSF" id="PIRSF006324">
    <property type="entry name" value="LeuE"/>
    <property type="match status" value="1"/>
</dbReference>
<feature type="transmembrane region" description="Helical" evidence="6">
    <location>
        <begin position="6"/>
        <end position="32"/>
    </location>
</feature>
<protein>
    <submittedName>
        <fullName evidence="7">LysE family translocator</fullName>
    </submittedName>
</protein>
<dbReference type="RefSeq" id="WP_168134763.1">
    <property type="nucleotide sequence ID" value="NZ_JAAVJH010000006.1"/>
</dbReference>
<proteinExistence type="predicted"/>
<organism evidence="7 8">
    <name type="scientific">Sphingomonas corticis</name>
    <dbReference type="NCBI Taxonomy" id="2722791"/>
    <lineage>
        <taxon>Bacteria</taxon>
        <taxon>Pseudomonadati</taxon>
        <taxon>Pseudomonadota</taxon>
        <taxon>Alphaproteobacteria</taxon>
        <taxon>Sphingomonadales</taxon>
        <taxon>Sphingomonadaceae</taxon>
        <taxon>Sphingomonas</taxon>
    </lineage>
</organism>
<dbReference type="PANTHER" id="PTHR30086:SF20">
    <property type="entry name" value="ARGININE EXPORTER PROTEIN ARGO-RELATED"/>
    <property type="match status" value="1"/>
</dbReference>